<dbReference type="InterPro" id="IPR058644">
    <property type="entry name" value="Mtb12-like_C"/>
</dbReference>
<proteinExistence type="inferred from homology"/>
<name>A0ABS9YW47_9MYCO</name>
<dbReference type="Pfam" id="PF26580">
    <property type="entry name" value="Mtb12_C"/>
    <property type="match status" value="1"/>
</dbReference>
<evidence type="ECO:0000259" key="4">
    <source>
        <dbReference type="Pfam" id="PF26580"/>
    </source>
</evidence>
<keyword evidence="6" id="KW-1185">Reference proteome</keyword>
<dbReference type="EMBL" id="JAIVFL010000001">
    <property type="protein sequence ID" value="MCI4675471.1"/>
    <property type="molecule type" value="Genomic_DNA"/>
</dbReference>
<accession>A0ABS9YW47</accession>
<comment type="caution">
    <text evidence="5">The sequence shown here is derived from an EMBL/GenBank/DDBJ whole genome shotgun (WGS) entry which is preliminary data.</text>
</comment>
<dbReference type="Proteomes" id="UP001139068">
    <property type="component" value="Unassembled WGS sequence"/>
</dbReference>
<feature type="domain" description="Low molecular weight antigen MTB12-like C-terminal" evidence="4">
    <location>
        <begin position="62"/>
        <end position="169"/>
    </location>
</feature>
<evidence type="ECO:0000256" key="2">
    <source>
        <dbReference type="ARBA" id="ARBA00093774"/>
    </source>
</evidence>
<protein>
    <recommendedName>
        <fullName evidence="4">Low molecular weight antigen MTB12-like C-terminal domain-containing protein</fullName>
    </recommendedName>
</protein>
<evidence type="ECO:0000313" key="5">
    <source>
        <dbReference type="EMBL" id="MCI4675471.1"/>
    </source>
</evidence>
<evidence type="ECO:0000313" key="6">
    <source>
        <dbReference type="Proteomes" id="UP001139068"/>
    </source>
</evidence>
<feature type="transmembrane region" description="Helical" evidence="3">
    <location>
        <begin position="12"/>
        <end position="34"/>
    </location>
</feature>
<keyword evidence="1" id="KW-0732">Signal</keyword>
<keyword evidence="3" id="KW-0812">Transmembrane</keyword>
<evidence type="ECO:0000256" key="1">
    <source>
        <dbReference type="ARBA" id="ARBA00022729"/>
    </source>
</evidence>
<reference evidence="5" key="1">
    <citation type="journal article" date="2022" name="ISME J.">
        <title>Identification of active gaseous-alkane degraders at natural gas seeps.</title>
        <authorList>
            <person name="Farhan Ul Haque M."/>
            <person name="Hernandez M."/>
            <person name="Crombie A.T."/>
            <person name="Murrell J.C."/>
        </authorList>
    </citation>
    <scope>NUCLEOTIDE SEQUENCE</scope>
    <source>
        <strain evidence="5">ANDR5</strain>
    </source>
</reference>
<evidence type="ECO:0000256" key="3">
    <source>
        <dbReference type="SAM" id="Phobius"/>
    </source>
</evidence>
<organism evidence="5 6">
    <name type="scientific">Candidatus Mycolicibacterium alkanivorans</name>
    <dbReference type="NCBI Taxonomy" id="2954114"/>
    <lineage>
        <taxon>Bacteria</taxon>
        <taxon>Bacillati</taxon>
        <taxon>Actinomycetota</taxon>
        <taxon>Actinomycetes</taxon>
        <taxon>Mycobacteriales</taxon>
        <taxon>Mycobacteriaceae</taxon>
        <taxon>Mycolicibacterium</taxon>
    </lineage>
</organism>
<keyword evidence="3" id="KW-1133">Transmembrane helix</keyword>
<sequence>MIERTVVTLKHLATGMAAAAIVGGVAAGVTSVAFSTPMTSPAVQPVVFGAPLPQAPAPELQSALVATLDGLQSRGSFSGSKASYIQGGLGRIEGITADRAFSNASAKGYFPLSFTVADIDQEGPTATANVTATAATGASASQSIQFIAGPSPTGWQLTKSSALALMSAAS</sequence>
<comment type="similarity">
    <text evidence="2">Belongs to the MTB12 family.</text>
</comment>
<keyword evidence="3" id="KW-0472">Membrane</keyword>
<gene>
    <name evidence="5" type="ORF">K9U37_11485</name>
</gene>